<dbReference type="PANTHER" id="PTHR21381:SF3">
    <property type="entry name" value="SGC REGION PROTEIN SGCQ-RELATED"/>
    <property type="match status" value="1"/>
</dbReference>
<gene>
    <name evidence="2" type="primary">sgcQ</name>
    <name evidence="2" type="ORF">MAMT_00452</name>
</gene>
<dbReference type="InterPro" id="IPR011060">
    <property type="entry name" value="RibuloseP-bd_barrel"/>
</dbReference>
<evidence type="ECO:0000256" key="1">
    <source>
        <dbReference type="ARBA" id="ARBA00006007"/>
    </source>
</evidence>
<sequence>MARFVELPLTAGGPKLLIGLVHLRPLPGAPRYDGRFDAVVESALADASAWREGGADALCIENYGDVPFWKQAVPAETVAGMAAVGSEIRRMTSMPLGFNVLRNDPRAALALCVACGGSFLRVNLLANAAVTDQGVLEGEAASLLRDRSRFAAGVRILADLRVKHALPLAPRPLEEEALDLVERALADGVILTGPRTGTEASPEDIDRVRSVLPHTPILVGSGITEDNLMRYLAPSDGALVGSSVKTQGIESAVDPQKAQRLARILHAEFPPH</sequence>
<dbReference type="InterPro" id="IPR005137">
    <property type="entry name" value="BtpA"/>
</dbReference>
<accession>A0A5E6MBE7</accession>
<dbReference type="PANTHER" id="PTHR21381">
    <property type="entry name" value="ZGC:162297"/>
    <property type="match status" value="1"/>
</dbReference>
<evidence type="ECO:0000313" key="3">
    <source>
        <dbReference type="Proteomes" id="UP000334923"/>
    </source>
</evidence>
<comment type="similarity">
    <text evidence="1">Belongs to the BtpA family.</text>
</comment>
<dbReference type="Proteomes" id="UP000334923">
    <property type="component" value="Unassembled WGS sequence"/>
</dbReference>
<name>A0A5E6MBE7_9BACT</name>
<reference evidence="2 3" key="1">
    <citation type="submission" date="2019-09" db="EMBL/GenBank/DDBJ databases">
        <authorList>
            <person name="Cremers G."/>
        </authorList>
    </citation>
    <scope>NUCLEOTIDE SEQUENCE [LARGE SCALE GENOMIC DNA]</scope>
    <source>
        <strain evidence="2">4A</strain>
    </source>
</reference>
<protein>
    <submittedName>
        <fullName evidence="2">Sgc region protein SgcQ</fullName>
    </submittedName>
</protein>
<dbReference type="SUPFAM" id="SSF51366">
    <property type="entry name" value="Ribulose-phoshate binding barrel"/>
    <property type="match status" value="1"/>
</dbReference>
<keyword evidence="3" id="KW-1185">Reference proteome</keyword>
<organism evidence="2 3">
    <name type="scientific">Methylacidimicrobium tartarophylax</name>
    <dbReference type="NCBI Taxonomy" id="1041768"/>
    <lineage>
        <taxon>Bacteria</taxon>
        <taxon>Pseudomonadati</taxon>
        <taxon>Verrucomicrobiota</taxon>
        <taxon>Methylacidimicrobium</taxon>
    </lineage>
</organism>
<dbReference type="Pfam" id="PF03437">
    <property type="entry name" value="BtpA"/>
    <property type="match status" value="1"/>
</dbReference>
<dbReference type="EMBL" id="CABFVA020000014">
    <property type="protein sequence ID" value="VVM05085.1"/>
    <property type="molecule type" value="Genomic_DNA"/>
</dbReference>
<proteinExistence type="inferred from homology"/>
<dbReference type="PIRSF" id="PIRSF005956">
    <property type="entry name" value="BtpA"/>
    <property type="match status" value="1"/>
</dbReference>
<dbReference type="RefSeq" id="WP_142659311.1">
    <property type="nucleotide sequence ID" value="NZ_CABFVA020000014.1"/>
</dbReference>
<dbReference type="AlphaFoldDB" id="A0A5E6MBE7"/>
<evidence type="ECO:0000313" key="2">
    <source>
        <dbReference type="EMBL" id="VVM05085.1"/>
    </source>
</evidence>
<dbReference type="OrthoDB" id="9791357at2"/>
<dbReference type="NCBIfam" id="TIGR00259">
    <property type="entry name" value="thylakoid_BtpA"/>
    <property type="match status" value="1"/>
</dbReference>